<evidence type="ECO:0000259" key="1">
    <source>
        <dbReference type="Pfam" id="PF01370"/>
    </source>
</evidence>
<keyword evidence="3" id="KW-1185">Reference proteome</keyword>
<dbReference type="InterPro" id="IPR001509">
    <property type="entry name" value="Epimerase_deHydtase"/>
</dbReference>
<protein>
    <submittedName>
        <fullName evidence="2">NAD dependent epimerase/dehydratase family protein</fullName>
    </submittedName>
</protein>
<dbReference type="Proteomes" id="UP000249526">
    <property type="component" value="Unassembled WGS sequence"/>
</dbReference>
<dbReference type="EMBL" id="KZ825059">
    <property type="protein sequence ID" value="RAH59369.1"/>
    <property type="molecule type" value="Genomic_DNA"/>
</dbReference>
<evidence type="ECO:0000313" key="3">
    <source>
        <dbReference type="Proteomes" id="UP000249526"/>
    </source>
</evidence>
<dbReference type="GeneID" id="37161234"/>
<dbReference type="PANTHER" id="PTHR48079:SF6">
    <property type="entry name" value="NAD(P)-BINDING DOMAIN-CONTAINING PROTEIN-RELATED"/>
    <property type="match status" value="1"/>
</dbReference>
<dbReference type="InterPro" id="IPR051783">
    <property type="entry name" value="NAD(P)-dependent_oxidoreduct"/>
</dbReference>
<dbReference type="GO" id="GO:0004029">
    <property type="term" value="F:aldehyde dehydrogenase (NAD+) activity"/>
    <property type="evidence" value="ECO:0007669"/>
    <property type="project" value="TreeGrafter"/>
</dbReference>
<dbReference type="GO" id="GO:0005737">
    <property type="term" value="C:cytoplasm"/>
    <property type="evidence" value="ECO:0007669"/>
    <property type="project" value="TreeGrafter"/>
</dbReference>
<sequence length="369" mass="40601">MTTNHSHNILITGASGYLGGTLLSRWQTAQLPSHGTLYGLVRTEQQSQAVQQYGATPLYMSLNDDQNIIQTIVDHEISIIYFLIDAASARTQVPMIQALGQVRERTGKTVHFLHTSGAKLFSSHAGHPTDRAFSDADPGLYEMQRTAKPSHPWLGPALEANITVIATAEAHGVRSYIFIPCVVYGPGEGFGNRISIQTVAIVKAALKAKRVYRVDSGRPVWPVAHIQDTVGLYLDLLRKMLLEETLDSGRKGYYLAASGTVAWDDLYSAMAQRLAERGVIEDATVGDANDAVLEEIGEALSRPKDFVPVELGGGCVLDAQHGRQFGWRPRYSPEHALTTAKDEVDWILEHLDRSLKVLTPRYERLTKSA</sequence>
<organism evidence="2 3">
    <name type="scientific">Aspergillus piperis CBS 112811</name>
    <dbReference type="NCBI Taxonomy" id="1448313"/>
    <lineage>
        <taxon>Eukaryota</taxon>
        <taxon>Fungi</taxon>
        <taxon>Dikarya</taxon>
        <taxon>Ascomycota</taxon>
        <taxon>Pezizomycotina</taxon>
        <taxon>Eurotiomycetes</taxon>
        <taxon>Eurotiomycetidae</taxon>
        <taxon>Eurotiales</taxon>
        <taxon>Aspergillaceae</taxon>
        <taxon>Aspergillus</taxon>
        <taxon>Aspergillus subgen. Circumdati</taxon>
    </lineage>
</organism>
<proteinExistence type="predicted"/>
<dbReference type="AlphaFoldDB" id="A0A8G1R6W6"/>
<dbReference type="RefSeq" id="XP_025517291.1">
    <property type="nucleotide sequence ID" value="XM_025657832.1"/>
</dbReference>
<dbReference type="Pfam" id="PF01370">
    <property type="entry name" value="Epimerase"/>
    <property type="match status" value="1"/>
</dbReference>
<accession>A0A8G1R6W6</accession>
<dbReference type="SUPFAM" id="SSF51735">
    <property type="entry name" value="NAD(P)-binding Rossmann-fold domains"/>
    <property type="match status" value="1"/>
</dbReference>
<gene>
    <name evidence="2" type="ORF">BO85DRAFT_418714</name>
</gene>
<evidence type="ECO:0000313" key="2">
    <source>
        <dbReference type="EMBL" id="RAH59369.1"/>
    </source>
</evidence>
<dbReference type="InterPro" id="IPR036291">
    <property type="entry name" value="NAD(P)-bd_dom_sf"/>
</dbReference>
<reference evidence="2 3" key="1">
    <citation type="submission" date="2018-02" db="EMBL/GenBank/DDBJ databases">
        <title>The genomes of Aspergillus section Nigri reveals drivers in fungal speciation.</title>
        <authorList>
            <consortium name="DOE Joint Genome Institute"/>
            <person name="Vesth T.C."/>
            <person name="Nybo J."/>
            <person name="Theobald S."/>
            <person name="Brandl J."/>
            <person name="Frisvad J.C."/>
            <person name="Nielsen K.F."/>
            <person name="Lyhne E.K."/>
            <person name="Kogle M.E."/>
            <person name="Kuo A."/>
            <person name="Riley R."/>
            <person name="Clum A."/>
            <person name="Nolan M."/>
            <person name="Lipzen A."/>
            <person name="Salamov A."/>
            <person name="Henrissat B."/>
            <person name="Wiebenga A."/>
            <person name="De vries R.P."/>
            <person name="Grigoriev I.V."/>
            <person name="Mortensen U.H."/>
            <person name="Andersen M.R."/>
            <person name="Baker S.E."/>
        </authorList>
    </citation>
    <scope>NUCLEOTIDE SEQUENCE [LARGE SCALE GENOMIC DNA]</scope>
    <source>
        <strain evidence="2 3">CBS 112811</strain>
    </source>
</reference>
<dbReference type="PANTHER" id="PTHR48079">
    <property type="entry name" value="PROTEIN YEEZ"/>
    <property type="match status" value="1"/>
</dbReference>
<feature type="domain" description="NAD-dependent epimerase/dehydratase" evidence="1">
    <location>
        <begin position="9"/>
        <end position="239"/>
    </location>
</feature>
<name>A0A8G1R6W6_9EURO</name>
<dbReference type="Gene3D" id="3.40.50.720">
    <property type="entry name" value="NAD(P)-binding Rossmann-like Domain"/>
    <property type="match status" value="1"/>
</dbReference>